<reference evidence="1 2" key="1">
    <citation type="journal article" date="2024" name="Microbiol. Immunol.">
        <title>Discovery of a novel spotted fever group Rickettsia, 'Candidatus Rickettsia kedanie,' in unfed larval chigger mites, Leptotrombidium scutellare.</title>
        <authorList>
            <person name="Ogawa M."/>
            <person name="Matsutani M."/>
            <person name="Katayama T."/>
            <person name="Takada N."/>
            <person name="Noda S."/>
            <person name="Takahashi M."/>
            <person name="Kageyama D."/>
            <person name="Hanaoka N."/>
            <person name="Ebihara H."/>
        </authorList>
    </citation>
    <scope>NUCLEOTIDE SEQUENCE [LARGE SCALE GENOMIC DNA]</scope>
    <source>
        <strain evidence="1 2">KNCP2-13</strain>
    </source>
</reference>
<evidence type="ECO:0000313" key="2">
    <source>
        <dbReference type="Proteomes" id="UP001628124"/>
    </source>
</evidence>
<dbReference type="Proteomes" id="UP001628124">
    <property type="component" value="Unassembled WGS sequence"/>
</dbReference>
<gene>
    <name evidence="1" type="ORF">KNCP2_07200</name>
</gene>
<accession>A0ABP9TTG9</accession>
<protein>
    <submittedName>
        <fullName evidence="1">Uncharacterized protein</fullName>
    </submittedName>
</protein>
<name>A0ABP9TTG9_9RICK</name>
<evidence type="ECO:0000313" key="1">
    <source>
        <dbReference type="EMBL" id="GAA5252432.1"/>
    </source>
</evidence>
<dbReference type="EMBL" id="BAABMM010000028">
    <property type="protein sequence ID" value="GAA5252432.1"/>
    <property type="molecule type" value="Genomic_DNA"/>
</dbReference>
<keyword evidence="2" id="KW-1185">Reference proteome</keyword>
<dbReference type="RefSeq" id="WP_412708104.1">
    <property type="nucleotide sequence ID" value="NZ_BAABMM010000028.1"/>
</dbReference>
<sequence length="45" mass="5277">MIDFVSRLDLQGSLFIGYFPGDGNNRNTEEINYEDWKECFNRGSK</sequence>
<proteinExistence type="predicted"/>
<organism evidence="1 2">
    <name type="scientific">Candidatus Rickettsia kedanie</name>
    <dbReference type="NCBI Taxonomy" id="3115352"/>
    <lineage>
        <taxon>Bacteria</taxon>
        <taxon>Pseudomonadati</taxon>
        <taxon>Pseudomonadota</taxon>
        <taxon>Alphaproteobacteria</taxon>
        <taxon>Rickettsiales</taxon>
        <taxon>Rickettsiaceae</taxon>
        <taxon>Rickettsieae</taxon>
        <taxon>Rickettsia</taxon>
        <taxon>spotted fever group</taxon>
    </lineage>
</organism>
<comment type="caution">
    <text evidence="1">The sequence shown here is derived from an EMBL/GenBank/DDBJ whole genome shotgun (WGS) entry which is preliminary data.</text>
</comment>